<dbReference type="GO" id="GO:0008270">
    <property type="term" value="F:zinc ion binding"/>
    <property type="evidence" value="ECO:0007669"/>
    <property type="project" value="UniProtKB-KW"/>
</dbReference>
<dbReference type="EMBL" id="OB660718">
    <property type="protein sequence ID" value="CAD7226003.1"/>
    <property type="molecule type" value="Genomic_DNA"/>
</dbReference>
<evidence type="ECO:0000313" key="6">
    <source>
        <dbReference type="EMBL" id="CAD7226003.1"/>
    </source>
</evidence>
<dbReference type="PROSITE" id="PS50157">
    <property type="entry name" value="ZINC_FINGER_C2H2_2"/>
    <property type="match status" value="7"/>
</dbReference>
<dbReference type="InterPro" id="IPR036236">
    <property type="entry name" value="Znf_C2H2_sf"/>
</dbReference>
<dbReference type="FunFam" id="3.30.160.60:FF:000557">
    <property type="entry name" value="zinc finger and SCAN domain-containing protein 29"/>
    <property type="match status" value="2"/>
</dbReference>
<organism evidence="6">
    <name type="scientific">Cyprideis torosa</name>
    <dbReference type="NCBI Taxonomy" id="163714"/>
    <lineage>
        <taxon>Eukaryota</taxon>
        <taxon>Metazoa</taxon>
        <taxon>Ecdysozoa</taxon>
        <taxon>Arthropoda</taxon>
        <taxon>Crustacea</taxon>
        <taxon>Oligostraca</taxon>
        <taxon>Ostracoda</taxon>
        <taxon>Podocopa</taxon>
        <taxon>Podocopida</taxon>
        <taxon>Cytherocopina</taxon>
        <taxon>Cytheroidea</taxon>
        <taxon>Cytherideidae</taxon>
        <taxon>Cyprideis</taxon>
    </lineage>
</organism>
<keyword evidence="4" id="KW-0862">Zinc</keyword>
<keyword evidence="3" id="KW-0863">Zinc-finger</keyword>
<keyword evidence="2" id="KW-0677">Repeat</keyword>
<name>A0A7R8ZJE7_9CRUS</name>
<dbReference type="SMART" id="SM00355">
    <property type="entry name" value="ZnF_C2H2"/>
    <property type="match status" value="8"/>
</dbReference>
<dbReference type="AlphaFoldDB" id="A0A7R8ZJE7"/>
<dbReference type="PROSITE" id="PS00028">
    <property type="entry name" value="ZINC_FINGER_C2H2_1"/>
    <property type="match status" value="6"/>
</dbReference>
<evidence type="ECO:0000256" key="4">
    <source>
        <dbReference type="ARBA" id="ARBA00022833"/>
    </source>
</evidence>
<evidence type="ECO:0000256" key="1">
    <source>
        <dbReference type="ARBA" id="ARBA00022723"/>
    </source>
</evidence>
<gene>
    <name evidence="6" type="ORF">CTOB1V02_LOCUS3929</name>
</gene>
<reference evidence="6" key="1">
    <citation type="submission" date="2020-11" db="EMBL/GenBank/DDBJ databases">
        <authorList>
            <person name="Tran Van P."/>
        </authorList>
    </citation>
    <scope>NUCLEOTIDE SEQUENCE</scope>
</reference>
<dbReference type="Pfam" id="PF00096">
    <property type="entry name" value="zf-C2H2"/>
    <property type="match status" value="6"/>
</dbReference>
<accession>A0A7R8ZJE7</accession>
<proteinExistence type="predicted"/>
<sequence>MADISHLYKTSVLKTRLSLLFPRYSCLSLCVDLNQVFARFINRLIISVLSCALVSDLLKMNALIEKEPSGFEPPRADDGYALSKFDGMEFSLADHHQYPESGETAPLTDVALRFKDNNNRTGGAPDQIEVSDEEGTERKEKNTRGNCQQKKRFTCAVCGKSLSTKQHLRSHEFTHTGEKPFACRICGKAFADGSALGKHKLVHTGDKPFACRICRKSFAQSGHLSTHEVCGKAFADRSTLASHKLIHTGEKPFACRICGKSFALISYLSSHKLTHTGKKPFDCSNCGKAFRSKTGLRYHEKKHSEGNYHLSRHNLTHENGKRFHCSVCGKGFRTKEGFQGHTEKHSKEEQSVCAMCGEPFRRVEDLEKHLKWHIQGSS</sequence>
<dbReference type="OrthoDB" id="8117402at2759"/>
<dbReference type="FunFam" id="3.30.160.60:FF:000446">
    <property type="entry name" value="Zinc finger protein"/>
    <property type="match status" value="1"/>
</dbReference>
<dbReference type="GO" id="GO:0005634">
    <property type="term" value="C:nucleus"/>
    <property type="evidence" value="ECO:0007669"/>
    <property type="project" value="UniProtKB-ARBA"/>
</dbReference>
<dbReference type="FunFam" id="3.30.160.60:FF:000688">
    <property type="entry name" value="zinc finger protein 197 isoform X1"/>
    <property type="match status" value="1"/>
</dbReference>
<feature type="region of interest" description="Disordered" evidence="5">
    <location>
        <begin position="116"/>
        <end position="145"/>
    </location>
</feature>
<dbReference type="FunFam" id="3.30.160.60:FF:000624">
    <property type="entry name" value="zinc finger protein 697"/>
    <property type="match status" value="1"/>
</dbReference>
<protein>
    <submittedName>
        <fullName evidence="6">Uncharacterized protein</fullName>
    </submittedName>
</protein>
<evidence type="ECO:0000256" key="3">
    <source>
        <dbReference type="ARBA" id="ARBA00022771"/>
    </source>
</evidence>
<dbReference type="InterPro" id="IPR013087">
    <property type="entry name" value="Znf_C2H2_type"/>
</dbReference>
<dbReference type="PANTHER" id="PTHR24379">
    <property type="entry name" value="KRAB AND ZINC FINGER DOMAIN-CONTAINING"/>
    <property type="match status" value="1"/>
</dbReference>
<dbReference type="Gene3D" id="3.30.160.60">
    <property type="entry name" value="Classic Zinc Finger"/>
    <property type="match status" value="7"/>
</dbReference>
<dbReference type="FunFam" id="3.30.160.60:FF:002402">
    <property type="entry name" value="Zinc finger protein 347"/>
    <property type="match status" value="1"/>
</dbReference>
<dbReference type="SUPFAM" id="SSF57667">
    <property type="entry name" value="beta-beta-alpha zinc fingers"/>
    <property type="match status" value="5"/>
</dbReference>
<keyword evidence="1" id="KW-0479">Metal-binding</keyword>
<evidence type="ECO:0000256" key="2">
    <source>
        <dbReference type="ARBA" id="ARBA00022737"/>
    </source>
</evidence>
<dbReference type="PANTHER" id="PTHR24379:SF127">
    <property type="entry name" value="BLOODY FINGERS-RELATED"/>
    <property type="match status" value="1"/>
</dbReference>
<evidence type="ECO:0000256" key="5">
    <source>
        <dbReference type="SAM" id="MobiDB-lite"/>
    </source>
</evidence>